<keyword evidence="2" id="KW-1185">Reference proteome</keyword>
<organism evidence="1 2">
    <name type="scientific">Haloarcula rubripromontorii</name>
    <dbReference type="NCBI Taxonomy" id="1705562"/>
    <lineage>
        <taxon>Archaea</taxon>
        <taxon>Methanobacteriati</taxon>
        <taxon>Methanobacteriota</taxon>
        <taxon>Stenosarchaea group</taxon>
        <taxon>Halobacteria</taxon>
        <taxon>Halobacteriales</taxon>
        <taxon>Haloarculaceae</taxon>
        <taxon>Haloarcula</taxon>
    </lineage>
</organism>
<name>A0A0M9AGL9_9EURY</name>
<reference evidence="1 2" key="1">
    <citation type="submission" date="2015-08" db="EMBL/GenBank/DDBJ databases">
        <title>Genomes of Isolates from Cabo Rojo, PR.</title>
        <authorList>
            <person name="Sanchez-Nieves R.L."/>
            <person name="Montalvo-Rodriguez R."/>
        </authorList>
    </citation>
    <scope>NUCLEOTIDE SEQUENCE [LARGE SCALE GENOMIC DNA]</scope>
    <source>
        <strain evidence="1 2">SL3</strain>
    </source>
</reference>
<comment type="caution">
    <text evidence="1">The sequence shown here is derived from an EMBL/GenBank/DDBJ whole genome shotgun (WGS) entry which is preliminary data.</text>
</comment>
<evidence type="ECO:0000313" key="2">
    <source>
        <dbReference type="Proteomes" id="UP000037729"/>
    </source>
</evidence>
<dbReference type="Proteomes" id="UP000037729">
    <property type="component" value="Unassembled WGS sequence"/>
</dbReference>
<sequence>MFLVLSVLGALEYLLRCLHVETRGLLFLEDMVGSLLAVTRVCLTSRQMVTRLCSSRFLFLARG</sequence>
<dbReference type="EMBL" id="LIUF01000008">
    <property type="protein sequence ID" value="KOX91572.1"/>
    <property type="molecule type" value="Genomic_DNA"/>
</dbReference>
<dbReference type="AlphaFoldDB" id="A0A0M9AGL9"/>
<evidence type="ECO:0000313" key="1">
    <source>
        <dbReference type="EMBL" id="KOX91572.1"/>
    </source>
</evidence>
<protein>
    <submittedName>
        <fullName evidence="1">Uncharacterized protein</fullName>
    </submittedName>
</protein>
<proteinExistence type="predicted"/>
<gene>
    <name evidence="1" type="ORF">AMS69_17760</name>
</gene>
<accession>A0A0M9AGL9</accession>